<dbReference type="PANTHER" id="PTHR21600:SF35">
    <property type="entry name" value="PSEUDOURIDINE SYNTHASE"/>
    <property type="match status" value="1"/>
</dbReference>
<dbReference type="OrthoDB" id="9807829at2"/>
<protein>
    <recommendedName>
        <fullName evidence="2">RNA pseudouridylate synthase</fullName>
    </recommendedName>
    <alternativeName>
        <fullName evidence="3">RNA-uridine isomerase</fullName>
    </alternativeName>
</protein>
<dbReference type="GO" id="GO:0003723">
    <property type="term" value="F:RNA binding"/>
    <property type="evidence" value="ECO:0007669"/>
    <property type="project" value="UniProtKB-KW"/>
</dbReference>
<evidence type="ECO:0000259" key="5">
    <source>
        <dbReference type="Pfam" id="PF00849"/>
    </source>
</evidence>
<gene>
    <name evidence="6" type="ORF">EKG35_15800</name>
</gene>
<dbReference type="Proteomes" id="UP000276349">
    <property type="component" value="Unassembled WGS sequence"/>
</dbReference>
<feature type="domain" description="Pseudouridine synthase RsuA/RluA-like" evidence="5">
    <location>
        <begin position="90"/>
        <end position="244"/>
    </location>
</feature>
<dbReference type="SUPFAM" id="SSF55120">
    <property type="entry name" value="Pseudouridine synthase"/>
    <property type="match status" value="1"/>
</dbReference>
<dbReference type="RefSeq" id="WP_126295512.1">
    <property type="nucleotide sequence ID" value="NZ_CP155468.1"/>
</dbReference>
<dbReference type="Pfam" id="PF00849">
    <property type="entry name" value="PseudoU_synth_2"/>
    <property type="match status" value="1"/>
</dbReference>
<dbReference type="AlphaFoldDB" id="A0A431UJG5"/>
<dbReference type="CDD" id="cd02869">
    <property type="entry name" value="PseudoU_synth_RluA_like"/>
    <property type="match status" value="1"/>
</dbReference>
<dbReference type="InterPro" id="IPR020103">
    <property type="entry name" value="PsdUridine_synth_cat_dom_sf"/>
</dbReference>
<accession>A0A431UJG5</accession>
<dbReference type="GO" id="GO:0000455">
    <property type="term" value="P:enzyme-directed rRNA pseudouridine synthesis"/>
    <property type="evidence" value="ECO:0007669"/>
    <property type="project" value="TreeGrafter"/>
</dbReference>
<dbReference type="PANTHER" id="PTHR21600">
    <property type="entry name" value="MITOCHONDRIAL RNA PSEUDOURIDINE SYNTHASE"/>
    <property type="match status" value="1"/>
</dbReference>
<comment type="catalytic activity">
    <reaction evidence="1">
        <text>a uridine in RNA = a pseudouridine in RNA</text>
        <dbReference type="Rhea" id="RHEA:48348"/>
        <dbReference type="Rhea" id="RHEA-COMP:12068"/>
        <dbReference type="Rhea" id="RHEA-COMP:12069"/>
        <dbReference type="ChEBI" id="CHEBI:65314"/>
        <dbReference type="ChEBI" id="CHEBI:65315"/>
    </reaction>
</comment>
<dbReference type="InterPro" id="IPR050188">
    <property type="entry name" value="RluA_PseudoU_synthase"/>
</dbReference>
<dbReference type="EMBL" id="RXNR01000057">
    <property type="protein sequence ID" value="RTQ89861.1"/>
    <property type="molecule type" value="Genomic_DNA"/>
</dbReference>
<proteinExistence type="predicted"/>
<name>A0A431UJG5_9BACI</name>
<evidence type="ECO:0000256" key="1">
    <source>
        <dbReference type="ARBA" id="ARBA00000073"/>
    </source>
</evidence>
<sequence length="305" mass="34622">MEKGFKLQFKAQNNGELLREAISRQGISKKGLTAIKYNGGKIFVNGEERTVRYILTQGDTITLIFPPEEFGEGLIVEHGKLNIIYEDDALLILEKPPFINTIPSREHPTGSIANFLCGYFEEKDIHSTVHIVTRLDRDTSGLVCIAKHSHIHHLMGLQQKNGLINKQYEAIVHGHLLQGEQSIIAPIGRKETSIIEREVRSDGQFSHTDVKVLKIGYAKNGEPVSHVRLKLHTGRTHQIRVHMAYIGHPLVGDELYGGSRELFERQALHCVLLEMEHPLTKVKLRFTSKILEPMKKIMNNDEMFE</sequence>
<organism evidence="6 7">
    <name type="scientific">Lysinibacillus telephonicus</name>
    <dbReference type="NCBI Taxonomy" id="1714840"/>
    <lineage>
        <taxon>Bacteria</taxon>
        <taxon>Bacillati</taxon>
        <taxon>Bacillota</taxon>
        <taxon>Bacilli</taxon>
        <taxon>Bacillales</taxon>
        <taxon>Bacillaceae</taxon>
        <taxon>Lysinibacillus</taxon>
    </lineage>
</organism>
<dbReference type="PROSITE" id="PS50889">
    <property type="entry name" value="S4"/>
    <property type="match status" value="1"/>
</dbReference>
<dbReference type="GO" id="GO:0009982">
    <property type="term" value="F:pseudouridine synthase activity"/>
    <property type="evidence" value="ECO:0007669"/>
    <property type="project" value="InterPro"/>
</dbReference>
<reference evidence="6 7" key="1">
    <citation type="submission" date="2018-12" db="EMBL/GenBank/DDBJ databases">
        <authorList>
            <person name="Yu L."/>
        </authorList>
    </citation>
    <scope>NUCLEOTIDE SEQUENCE [LARGE SCALE GENOMIC DNA]</scope>
    <source>
        <strain evidence="6 7">S5H2222</strain>
    </source>
</reference>
<comment type="caution">
    <text evidence="6">The sequence shown here is derived from an EMBL/GenBank/DDBJ whole genome shotgun (WGS) entry which is preliminary data.</text>
</comment>
<dbReference type="Gene3D" id="3.30.2350.10">
    <property type="entry name" value="Pseudouridine synthase"/>
    <property type="match status" value="1"/>
</dbReference>
<dbReference type="GO" id="GO:0140098">
    <property type="term" value="F:catalytic activity, acting on RNA"/>
    <property type="evidence" value="ECO:0007669"/>
    <property type="project" value="UniProtKB-ARBA"/>
</dbReference>
<evidence type="ECO:0000256" key="2">
    <source>
        <dbReference type="ARBA" id="ARBA00031870"/>
    </source>
</evidence>
<evidence type="ECO:0000256" key="3">
    <source>
        <dbReference type="ARBA" id="ARBA00033164"/>
    </source>
</evidence>
<evidence type="ECO:0000256" key="4">
    <source>
        <dbReference type="PROSITE-ProRule" id="PRU00182"/>
    </source>
</evidence>
<evidence type="ECO:0000313" key="7">
    <source>
        <dbReference type="Proteomes" id="UP000276349"/>
    </source>
</evidence>
<dbReference type="InterPro" id="IPR006145">
    <property type="entry name" value="PsdUridine_synth_RsuA/RluA"/>
</dbReference>
<evidence type="ECO:0000313" key="6">
    <source>
        <dbReference type="EMBL" id="RTQ89861.1"/>
    </source>
</evidence>
<keyword evidence="4" id="KW-0694">RNA-binding</keyword>
<keyword evidence="7" id="KW-1185">Reference proteome</keyword>